<dbReference type="Gene3D" id="1.25.10.10">
    <property type="entry name" value="Leucine-rich Repeat Variant"/>
    <property type="match status" value="1"/>
</dbReference>
<name>A0A9W5TA30_BABOV</name>
<sequence length="645" mass="72774">MLKYFTGKSPISFTSSGIGYTEEEPVECGFGRWQSYLWYNSRAKTGDALASLFKYSLKNKEYTGNNIEQDFAERHANCIKLILHPNVLKVYKVKQNEGGITIATERCYPLSSQTISTDPALGFAQIISAVNFLHKKCNKSHCLVSPNGVVVREDGSWCLTSFECTVDHDTSIHRVLSELKWHASWENGWRMPMSASTFNSVKQLDQWGIGALMCWVYAIVSGQVDMFMIRRQDCDIQSLKRFAPGNLRGLIDELMSPRHDVDLEEVLQRHPYFAQNASIQAMTFAMEFHIKTEEHMKQFFLQLPDKLGMIPTDIACKQLLPEILKAISIHKALVPQILVSVVAICKSLIKQEFKVKVYPHICQLFKENDRAIRYSLLKLMPDLDPLLDENEVSDDLLEPLLVGFGDAASQIRDETVKAMVYIMKKIKKRQQQNVAMMLFKCVEDCEPTIRVNTIICFAKIIPFVQQDLVDKVIPQVWKVGLSDTFVKSRLAALESISASHGFFGVKQKVSTLLPLACNKLLDSDPQVRKLGMETTYAILESLKGHVYSGTNVQNQEQPTGCGTSQQSQSPVKPLGLGVTTPRSSDYTAKPFLGKHGVQPSAIRQQPWGTGQAQQQPRLIETQQQKLLSDSLDDFDDFFDPFPTKN</sequence>
<dbReference type="SUPFAM" id="SSF56112">
    <property type="entry name" value="Protein kinase-like (PK-like)"/>
    <property type="match status" value="1"/>
</dbReference>
<protein>
    <submittedName>
        <fullName evidence="2">SCY1 kinase</fullName>
    </submittedName>
</protein>
<dbReference type="Gene3D" id="3.30.200.20">
    <property type="entry name" value="Phosphorylase Kinase, domain 1"/>
    <property type="match status" value="1"/>
</dbReference>
<proteinExistence type="predicted"/>
<feature type="region of interest" description="Disordered" evidence="1">
    <location>
        <begin position="550"/>
        <end position="617"/>
    </location>
</feature>
<dbReference type="PANTHER" id="PTHR12984:SF3">
    <property type="entry name" value="N-TERMINAL KINASE-LIKE PROTEIN"/>
    <property type="match status" value="1"/>
</dbReference>
<evidence type="ECO:0000256" key="1">
    <source>
        <dbReference type="SAM" id="MobiDB-lite"/>
    </source>
</evidence>
<dbReference type="InterPro" id="IPR011009">
    <property type="entry name" value="Kinase-like_dom_sf"/>
</dbReference>
<evidence type="ECO:0000313" key="3">
    <source>
        <dbReference type="Proteomes" id="UP001057455"/>
    </source>
</evidence>
<dbReference type="AlphaFoldDB" id="A0A9W5TA30"/>
<keyword evidence="2" id="KW-0808">Transferase</keyword>
<dbReference type="GO" id="GO:0016301">
    <property type="term" value="F:kinase activity"/>
    <property type="evidence" value="ECO:0007669"/>
    <property type="project" value="UniProtKB-KW"/>
</dbReference>
<keyword evidence="3" id="KW-1185">Reference proteome</keyword>
<reference evidence="2" key="1">
    <citation type="submission" date="2019-12" db="EMBL/GenBank/DDBJ databases">
        <title>Genome sequence of Babesia ovis.</title>
        <authorList>
            <person name="Yamagishi J."/>
            <person name="Sevinc F."/>
            <person name="Xuan X."/>
        </authorList>
    </citation>
    <scope>NUCLEOTIDE SEQUENCE</scope>
    <source>
        <strain evidence="2">Selcuk</strain>
    </source>
</reference>
<evidence type="ECO:0000313" key="2">
    <source>
        <dbReference type="EMBL" id="GFE54038.1"/>
    </source>
</evidence>
<dbReference type="InterPro" id="IPR011989">
    <property type="entry name" value="ARM-like"/>
</dbReference>
<dbReference type="InterPro" id="IPR016024">
    <property type="entry name" value="ARM-type_fold"/>
</dbReference>
<keyword evidence="2" id="KW-0418">Kinase</keyword>
<dbReference type="SUPFAM" id="SSF48371">
    <property type="entry name" value="ARM repeat"/>
    <property type="match status" value="1"/>
</dbReference>
<dbReference type="OrthoDB" id="447103at2759"/>
<gene>
    <name evidence="2" type="ORF">BaOVIS_014420</name>
</gene>
<accession>A0A9W5TA30</accession>
<organism evidence="2 3">
    <name type="scientific">Babesia ovis</name>
    <dbReference type="NCBI Taxonomy" id="5869"/>
    <lineage>
        <taxon>Eukaryota</taxon>
        <taxon>Sar</taxon>
        <taxon>Alveolata</taxon>
        <taxon>Apicomplexa</taxon>
        <taxon>Aconoidasida</taxon>
        <taxon>Piroplasmida</taxon>
        <taxon>Babesiidae</taxon>
        <taxon>Babesia</taxon>
    </lineage>
</organism>
<dbReference type="InterPro" id="IPR051177">
    <property type="entry name" value="CIK-Related_Protein"/>
</dbReference>
<comment type="caution">
    <text evidence="2">The sequence shown here is derived from an EMBL/GenBank/DDBJ whole genome shotgun (WGS) entry which is preliminary data.</text>
</comment>
<dbReference type="PANTHER" id="PTHR12984">
    <property type="entry name" value="SCY1-RELATED S/T PROTEIN KINASE-LIKE"/>
    <property type="match status" value="1"/>
</dbReference>
<feature type="compositionally biased region" description="Low complexity" evidence="1">
    <location>
        <begin position="604"/>
        <end position="616"/>
    </location>
</feature>
<feature type="compositionally biased region" description="Polar residues" evidence="1">
    <location>
        <begin position="550"/>
        <end position="570"/>
    </location>
</feature>
<dbReference type="Gene3D" id="1.10.510.10">
    <property type="entry name" value="Transferase(Phosphotransferase) domain 1"/>
    <property type="match status" value="1"/>
</dbReference>
<dbReference type="EMBL" id="BLIY01000008">
    <property type="protein sequence ID" value="GFE54038.1"/>
    <property type="molecule type" value="Genomic_DNA"/>
</dbReference>
<dbReference type="Proteomes" id="UP001057455">
    <property type="component" value="Unassembled WGS sequence"/>
</dbReference>